<protein>
    <recommendedName>
        <fullName evidence="1">HNH nuclease domain-containing protein</fullName>
    </recommendedName>
</protein>
<dbReference type="SUPFAM" id="SSF54060">
    <property type="entry name" value="His-Me finger endonucleases"/>
    <property type="match status" value="1"/>
</dbReference>
<dbReference type="InterPro" id="IPR044925">
    <property type="entry name" value="His-Me_finger_sf"/>
</dbReference>
<feature type="domain" description="HNH nuclease" evidence="1">
    <location>
        <begin position="43"/>
        <end position="91"/>
    </location>
</feature>
<proteinExistence type="predicted"/>
<sequence length="160" mass="18622">MNWNDYFRYESGNLYWLTKRKGVRASGLAGYSRKDGYVQVRVSGKAFLAHRIIWEMHNGLIPEGMEIDHINHNPGDNSIENLRVVTCKDNQMNRPIRLLSKSGFNGVTWHKKSKKWQATARVNGKTRYFGLFDDPIDASKAMRSFFMENNFHPNHGEKRC</sequence>
<keyword evidence="3" id="KW-1185">Reference proteome</keyword>
<organism evidence="2 3">
    <name type="scientific">Escherichia phage JulesPiccard</name>
    <dbReference type="NCBI Taxonomy" id="2851956"/>
    <lineage>
        <taxon>Viruses</taxon>
        <taxon>Duplodnaviria</taxon>
        <taxon>Heunggongvirae</taxon>
        <taxon>Uroviricota</taxon>
        <taxon>Caudoviricetes</taxon>
        <taxon>Drexlerviridae</taxon>
        <taxon>Braunvirinae</taxon>
        <taxon>Julespiccardvirus</taxon>
        <taxon>Julespiccardvirus julespiccard</taxon>
    </lineage>
</organism>
<dbReference type="SMART" id="SM00507">
    <property type="entry name" value="HNHc"/>
    <property type="match status" value="1"/>
</dbReference>
<dbReference type="SUPFAM" id="SSF54171">
    <property type="entry name" value="DNA-binding domain"/>
    <property type="match status" value="1"/>
</dbReference>
<evidence type="ECO:0000259" key="1">
    <source>
        <dbReference type="SMART" id="SM00507"/>
    </source>
</evidence>
<dbReference type="EMBL" id="MZ501087">
    <property type="protein sequence ID" value="QXV81852.1"/>
    <property type="molecule type" value="Genomic_DNA"/>
</dbReference>
<dbReference type="GO" id="GO:0003677">
    <property type="term" value="F:DNA binding"/>
    <property type="evidence" value="ECO:0007669"/>
    <property type="project" value="InterPro"/>
</dbReference>
<name>A0AAE7VVC7_9CAUD</name>
<dbReference type="Pfam" id="PF13392">
    <property type="entry name" value="HNH_3"/>
    <property type="match status" value="1"/>
</dbReference>
<dbReference type="Gene3D" id="1.20.5.2050">
    <property type="match status" value="1"/>
</dbReference>
<accession>A0AAE7VVC7</accession>
<gene>
    <name evidence="2" type="ORF">bas03_0025</name>
</gene>
<dbReference type="Gene3D" id="3.90.75.20">
    <property type="match status" value="1"/>
</dbReference>
<evidence type="ECO:0000313" key="2">
    <source>
        <dbReference type="EMBL" id="QXV81852.1"/>
    </source>
</evidence>
<dbReference type="CDD" id="cd00085">
    <property type="entry name" value="HNHc"/>
    <property type="match status" value="1"/>
</dbReference>
<dbReference type="InterPro" id="IPR016177">
    <property type="entry name" value="DNA-bd_dom_sf"/>
</dbReference>
<dbReference type="Proteomes" id="UP000828115">
    <property type="component" value="Segment"/>
</dbReference>
<dbReference type="InterPro" id="IPR003615">
    <property type="entry name" value="HNH_nuc"/>
</dbReference>
<reference evidence="2" key="1">
    <citation type="journal article" date="2021" name="PLoS Biol.">
        <title>Systematic exploration of Escherichia coli phage-host interactions with the BASEL phage collection.</title>
        <authorList>
            <person name="Maffei E."/>
            <person name="Shaidullina A."/>
            <person name="Burkolter M."/>
            <person name="Heyer Y."/>
            <person name="Estermann F."/>
            <person name="Druelle V."/>
            <person name="Sauer P."/>
            <person name="Willi L."/>
            <person name="Michaelis S."/>
            <person name="Hilbi H."/>
            <person name="Thaler D.S."/>
            <person name="Harms A."/>
        </authorList>
    </citation>
    <scope>NUCLEOTIDE SEQUENCE</scope>
    <source>
        <strain evidence="2">Bas03</strain>
    </source>
</reference>
<evidence type="ECO:0000313" key="3">
    <source>
        <dbReference type="Proteomes" id="UP000828115"/>
    </source>
</evidence>